<dbReference type="PIRSF" id="PIRSF006156">
    <property type="entry name" value="YafQ"/>
    <property type="match status" value="1"/>
</dbReference>
<evidence type="ECO:0000256" key="1">
    <source>
        <dbReference type="ARBA" id="ARBA00022649"/>
    </source>
</evidence>
<reference evidence="3 4" key="1">
    <citation type="submission" date="2019-12" db="EMBL/GenBank/DDBJ databases">
        <title>Microbes associate with the intestines of laboratory mice.</title>
        <authorList>
            <person name="Navarre W."/>
            <person name="Wong E."/>
        </authorList>
    </citation>
    <scope>NUCLEOTIDE SEQUENCE [LARGE SCALE GENOMIC DNA]</scope>
    <source>
        <strain evidence="3 4">NM66_B29</strain>
    </source>
</reference>
<dbReference type="GO" id="GO:0006415">
    <property type="term" value="P:translational termination"/>
    <property type="evidence" value="ECO:0007669"/>
    <property type="project" value="TreeGrafter"/>
</dbReference>
<dbReference type="EMBL" id="WSRR01000027">
    <property type="protein sequence ID" value="MVX61657.1"/>
    <property type="molecule type" value="Genomic_DNA"/>
</dbReference>
<evidence type="ECO:0000313" key="4">
    <source>
        <dbReference type="Proteomes" id="UP000463388"/>
    </source>
</evidence>
<organism evidence="3 4">
    <name type="scientific">Adlercreutzia mucosicola</name>
    <dbReference type="NCBI Taxonomy" id="580026"/>
    <lineage>
        <taxon>Bacteria</taxon>
        <taxon>Bacillati</taxon>
        <taxon>Actinomycetota</taxon>
        <taxon>Coriobacteriia</taxon>
        <taxon>Eggerthellales</taxon>
        <taxon>Eggerthellaceae</taxon>
        <taxon>Adlercreutzia</taxon>
    </lineage>
</organism>
<dbReference type="InterPro" id="IPR004386">
    <property type="entry name" value="Toxin_YafQ-like"/>
</dbReference>
<evidence type="ECO:0000313" key="3">
    <source>
        <dbReference type="EMBL" id="MVX61657.1"/>
    </source>
</evidence>
<feature type="active site" description="Proton donor" evidence="2">
    <location>
        <position position="88"/>
    </location>
</feature>
<dbReference type="GO" id="GO:0004521">
    <property type="term" value="F:RNA endonuclease activity"/>
    <property type="evidence" value="ECO:0007669"/>
    <property type="project" value="TreeGrafter"/>
</dbReference>
<dbReference type="NCBIfam" id="TIGR02385">
    <property type="entry name" value="RelE_StbE"/>
    <property type="match status" value="1"/>
</dbReference>
<keyword evidence="4" id="KW-1185">Reference proteome</keyword>
<sequence length="94" mass="10790">MNKYQLAITSQFKKDIRRALKRGKSKKKLDAAINRLLAGEALPAAMRDHELSGCYRDHRECHIEPDWLLIYRIDRGQLILTAVRAGSHSDLFGE</sequence>
<dbReference type="Pfam" id="PF15738">
    <property type="entry name" value="YafQ_toxin"/>
    <property type="match status" value="1"/>
</dbReference>
<dbReference type="OrthoDB" id="3174887at2"/>
<protein>
    <submittedName>
        <fullName evidence="3">Type II toxin-antitoxin system mRNA interferase toxin, RelE/StbE family</fullName>
    </submittedName>
</protein>
<dbReference type="PANTHER" id="PTHR40588:SF1">
    <property type="entry name" value="MRNA INTERFERASE TOXIN YAFQ"/>
    <property type="match status" value="1"/>
</dbReference>
<dbReference type="PANTHER" id="PTHR40588">
    <property type="entry name" value="MRNA INTERFERASE TOXIN YAFQ"/>
    <property type="match status" value="1"/>
</dbReference>
<comment type="caution">
    <text evidence="3">The sequence shown here is derived from an EMBL/GenBank/DDBJ whole genome shotgun (WGS) entry which is preliminary data.</text>
</comment>
<dbReference type="InterPro" id="IPR035093">
    <property type="entry name" value="RelE/ParE_toxin_dom_sf"/>
</dbReference>
<dbReference type="Gene3D" id="3.30.2310.20">
    <property type="entry name" value="RelE-like"/>
    <property type="match status" value="1"/>
</dbReference>
<dbReference type="AlphaFoldDB" id="A0A6N8JR87"/>
<keyword evidence="1" id="KW-1277">Toxin-antitoxin system</keyword>
<dbReference type="InterPro" id="IPR007712">
    <property type="entry name" value="RelE/ParE_toxin"/>
</dbReference>
<dbReference type="GO" id="GO:0006402">
    <property type="term" value="P:mRNA catabolic process"/>
    <property type="evidence" value="ECO:0007669"/>
    <property type="project" value="TreeGrafter"/>
</dbReference>
<gene>
    <name evidence="3" type="ORF">GKZ27_09370</name>
</gene>
<name>A0A6N8JR87_9ACTN</name>
<dbReference type="RefSeq" id="WP_084636179.1">
    <property type="nucleotide sequence ID" value="NZ_JANJZH010000004.1"/>
</dbReference>
<dbReference type="Proteomes" id="UP000463388">
    <property type="component" value="Unassembled WGS sequence"/>
</dbReference>
<proteinExistence type="predicted"/>
<dbReference type="SUPFAM" id="SSF143011">
    <property type="entry name" value="RelE-like"/>
    <property type="match status" value="1"/>
</dbReference>
<evidence type="ECO:0000256" key="2">
    <source>
        <dbReference type="PIRSR" id="PIRSR006156-1"/>
    </source>
</evidence>
<accession>A0A6N8JR87</accession>